<proteinExistence type="predicted"/>
<dbReference type="PATRIC" id="fig|1260221.3.peg.2114"/>
<dbReference type="eggNOG" id="COG3187">
    <property type="taxonomic scope" value="Bacteria"/>
</dbReference>
<reference evidence="3 4" key="1">
    <citation type="journal article" date="2013" name="ISME J.">
        <title>Comparative genomics of pathogenic lineages of Vibrio nigripulchritudo identifies virulence-associated traits.</title>
        <authorList>
            <person name="Goudenege D."/>
            <person name="Labreuche Y."/>
            <person name="Krin E."/>
            <person name="Ansquer D."/>
            <person name="Mangenot S."/>
            <person name="Calteau A."/>
            <person name="Medigue C."/>
            <person name="Mazel D."/>
            <person name="Polz M.F."/>
            <person name="Le Roux F."/>
        </authorList>
    </citation>
    <scope>NUCLEOTIDE SEQUENCE [LARGE SCALE GENOMIC DNA]</scope>
    <source>
        <strain evidence="4">SnF1</strain>
    </source>
</reference>
<dbReference type="InterPro" id="IPR038670">
    <property type="entry name" value="HslJ-like_sf"/>
</dbReference>
<name>U4JZA8_9VIBR</name>
<evidence type="ECO:0000259" key="2">
    <source>
        <dbReference type="Pfam" id="PF03724"/>
    </source>
</evidence>
<dbReference type="RefSeq" id="WP_022551096.1">
    <property type="nucleotide sequence ID" value="NC_022528.1"/>
</dbReference>
<dbReference type="InterPro" id="IPR053147">
    <property type="entry name" value="Hsp_HslJ-like"/>
</dbReference>
<protein>
    <submittedName>
        <fullName evidence="3">Putative Heat shock protein</fullName>
    </submittedName>
</protein>
<dbReference type="PANTHER" id="PTHR35535">
    <property type="entry name" value="HEAT SHOCK PROTEIN HSLJ"/>
    <property type="match status" value="1"/>
</dbReference>
<dbReference type="PROSITE" id="PS51257">
    <property type="entry name" value="PROKAR_LIPOPROTEIN"/>
    <property type="match status" value="1"/>
</dbReference>
<dbReference type="PANTHER" id="PTHR35535:SF1">
    <property type="entry name" value="HEAT SHOCK PROTEIN HSLJ"/>
    <property type="match status" value="1"/>
</dbReference>
<keyword evidence="1" id="KW-0732">Signal</keyword>
<dbReference type="EMBL" id="FO203526">
    <property type="protein sequence ID" value="CCO58300.1"/>
    <property type="molecule type" value="Genomic_DNA"/>
</dbReference>
<dbReference type="AlphaFoldDB" id="U4JZA8"/>
<feature type="domain" description="DUF306" evidence="2">
    <location>
        <begin position="33"/>
        <end position="141"/>
    </location>
</feature>
<dbReference type="STRING" id="28173.VIBNI_A2223"/>
<gene>
    <name evidence="3" type="ORF">VIBNI_A2223</name>
</gene>
<dbReference type="Gene3D" id="2.40.128.270">
    <property type="match status" value="1"/>
</dbReference>
<keyword evidence="4" id="KW-1185">Reference proteome</keyword>
<feature type="chain" id="PRO_5004650296" evidence="1">
    <location>
        <begin position="26"/>
        <end position="147"/>
    </location>
</feature>
<dbReference type="InterPro" id="IPR005184">
    <property type="entry name" value="DUF306_Meta_HslJ"/>
</dbReference>
<evidence type="ECO:0000313" key="4">
    <source>
        <dbReference type="Proteomes" id="UP000016895"/>
    </source>
</evidence>
<accession>U4JZA8</accession>
<dbReference type="KEGG" id="vni:VIBNI_A2223"/>
<evidence type="ECO:0000313" key="3">
    <source>
        <dbReference type="EMBL" id="CCO58300.1"/>
    </source>
</evidence>
<dbReference type="Pfam" id="PF03724">
    <property type="entry name" value="META"/>
    <property type="match status" value="1"/>
</dbReference>
<organism evidence="3 4">
    <name type="scientific">Vibrio nigripulchritudo</name>
    <dbReference type="NCBI Taxonomy" id="28173"/>
    <lineage>
        <taxon>Bacteria</taxon>
        <taxon>Pseudomonadati</taxon>
        <taxon>Pseudomonadota</taxon>
        <taxon>Gammaproteobacteria</taxon>
        <taxon>Vibrionales</taxon>
        <taxon>Vibrionaceae</taxon>
        <taxon>Vibrio</taxon>
    </lineage>
</organism>
<evidence type="ECO:0000256" key="1">
    <source>
        <dbReference type="SAM" id="SignalP"/>
    </source>
</evidence>
<dbReference type="Proteomes" id="UP000016895">
    <property type="component" value="Chromosome 1"/>
</dbReference>
<keyword evidence="3" id="KW-0346">Stress response</keyword>
<feature type="signal peptide" evidence="1">
    <location>
        <begin position="1"/>
        <end position="25"/>
    </location>
</feature>
<sequence>MELRMKKQLALIALPVLLAACTSNGDATVVTNEDLQHHHWILAQVDGKEYVKPEHGKHPSIEVGENMTVNGFAGCNGYFGQGELKDGKFRVVDMGMTMMMCPDDMMNTEQVISSTLNDWSDITLTKDTLVLEGNDHQVTFKLRDWVN</sequence>